<proteinExistence type="predicted"/>
<protein>
    <submittedName>
        <fullName evidence="2">Uncharacterized protein</fullName>
    </submittedName>
</protein>
<evidence type="ECO:0000256" key="1">
    <source>
        <dbReference type="SAM" id="Phobius"/>
    </source>
</evidence>
<evidence type="ECO:0000313" key="2">
    <source>
        <dbReference type="EMBL" id="KAG2560714.1"/>
    </source>
</evidence>
<sequence>MHRGNNARPSAQRISSTTSCCGCACHSEAETIAGPRHELADAEREATGHSMSDRAAARSFKCIIRGLLLLLWVYMIDFVRRTFIRHGHNLIVGMFFPHLIIVACVISFCLCIASELLDECIPTQFSY</sequence>
<keyword evidence="3" id="KW-1185">Reference proteome</keyword>
<organism evidence="2 3">
    <name type="scientific">Panicum virgatum</name>
    <name type="common">Blackwell switchgrass</name>
    <dbReference type="NCBI Taxonomy" id="38727"/>
    <lineage>
        <taxon>Eukaryota</taxon>
        <taxon>Viridiplantae</taxon>
        <taxon>Streptophyta</taxon>
        <taxon>Embryophyta</taxon>
        <taxon>Tracheophyta</taxon>
        <taxon>Spermatophyta</taxon>
        <taxon>Magnoliopsida</taxon>
        <taxon>Liliopsida</taxon>
        <taxon>Poales</taxon>
        <taxon>Poaceae</taxon>
        <taxon>PACMAD clade</taxon>
        <taxon>Panicoideae</taxon>
        <taxon>Panicodae</taxon>
        <taxon>Paniceae</taxon>
        <taxon>Panicinae</taxon>
        <taxon>Panicum</taxon>
        <taxon>Panicum sect. Hiantes</taxon>
    </lineage>
</organism>
<dbReference type="EMBL" id="CM029051">
    <property type="protein sequence ID" value="KAG2560714.1"/>
    <property type="molecule type" value="Genomic_DNA"/>
</dbReference>
<reference evidence="2" key="1">
    <citation type="submission" date="2020-05" db="EMBL/GenBank/DDBJ databases">
        <title>WGS assembly of Panicum virgatum.</title>
        <authorList>
            <person name="Lovell J.T."/>
            <person name="Jenkins J."/>
            <person name="Shu S."/>
            <person name="Juenger T.E."/>
            <person name="Schmutz J."/>
        </authorList>
    </citation>
    <scope>NUCLEOTIDE SEQUENCE</scope>
    <source>
        <strain evidence="2">AP13</strain>
    </source>
</reference>
<comment type="caution">
    <text evidence="2">The sequence shown here is derived from an EMBL/GenBank/DDBJ whole genome shotgun (WGS) entry which is preliminary data.</text>
</comment>
<feature type="transmembrane region" description="Helical" evidence="1">
    <location>
        <begin position="95"/>
        <end position="117"/>
    </location>
</feature>
<keyword evidence="1" id="KW-1133">Transmembrane helix</keyword>
<evidence type="ECO:0000313" key="3">
    <source>
        <dbReference type="Proteomes" id="UP000823388"/>
    </source>
</evidence>
<accession>A0A8T0PRH8</accession>
<keyword evidence="1" id="KW-0812">Transmembrane</keyword>
<dbReference type="AlphaFoldDB" id="A0A8T0PRH8"/>
<name>A0A8T0PRH8_PANVG</name>
<gene>
    <name evidence="2" type="ORF">PVAP13_8KG094900</name>
</gene>
<dbReference type="Proteomes" id="UP000823388">
    <property type="component" value="Chromosome 8K"/>
</dbReference>
<feature type="transmembrane region" description="Helical" evidence="1">
    <location>
        <begin position="62"/>
        <end position="83"/>
    </location>
</feature>
<keyword evidence="1" id="KW-0472">Membrane</keyword>